<feature type="region of interest" description="Disordered" evidence="1">
    <location>
        <begin position="138"/>
        <end position="161"/>
    </location>
</feature>
<name>A0A9W2Z7V6_BIOGL</name>
<evidence type="ECO:0000313" key="3">
    <source>
        <dbReference type="Proteomes" id="UP001165740"/>
    </source>
</evidence>
<keyword evidence="3" id="KW-1185">Reference proteome</keyword>
<sequence length="184" mass="21094">MKSEFSMNLKLSVGLVLLILVVNAFAFVPPPLKKNDDDSSESSEDSTEVKVKAEWETKCKFVIKNVLGIFKNWTRDYPEKEDVFVDSLYSTIKSMHVQKIQKWKEWKKNQDEEDDSDVWKKFANAFKGLGKGGKKLLEKISGNGKGGKKKKQNQQYKPSNDNFDFLEDLNKNLYEMAGEVVAID</sequence>
<dbReference type="GeneID" id="106071896"/>
<dbReference type="Proteomes" id="UP001165740">
    <property type="component" value="Chromosome 17"/>
</dbReference>
<proteinExistence type="predicted"/>
<feature type="chain" id="PRO_5040933045" evidence="2">
    <location>
        <begin position="27"/>
        <end position="184"/>
    </location>
</feature>
<evidence type="ECO:0000313" key="4">
    <source>
        <dbReference type="RefSeq" id="XP_055871057.1"/>
    </source>
</evidence>
<protein>
    <submittedName>
        <fullName evidence="4">Uncharacterized protein LOC106071896 isoform X2</fullName>
    </submittedName>
</protein>
<gene>
    <name evidence="4" type="primary">LOC106071896</name>
</gene>
<organism evidence="3 4">
    <name type="scientific">Biomphalaria glabrata</name>
    <name type="common">Bloodfluke planorb</name>
    <name type="synonym">Freshwater snail</name>
    <dbReference type="NCBI Taxonomy" id="6526"/>
    <lineage>
        <taxon>Eukaryota</taxon>
        <taxon>Metazoa</taxon>
        <taxon>Spiralia</taxon>
        <taxon>Lophotrochozoa</taxon>
        <taxon>Mollusca</taxon>
        <taxon>Gastropoda</taxon>
        <taxon>Heterobranchia</taxon>
        <taxon>Euthyneura</taxon>
        <taxon>Panpulmonata</taxon>
        <taxon>Hygrophila</taxon>
        <taxon>Lymnaeoidea</taxon>
        <taxon>Planorbidae</taxon>
        <taxon>Biomphalaria</taxon>
    </lineage>
</organism>
<keyword evidence="2" id="KW-0732">Signal</keyword>
<dbReference type="RefSeq" id="XP_055871057.1">
    <property type="nucleotide sequence ID" value="XM_056015082.1"/>
</dbReference>
<dbReference type="AlphaFoldDB" id="A0A9W2Z7V6"/>
<reference evidence="4" key="1">
    <citation type="submission" date="2025-08" db="UniProtKB">
        <authorList>
            <consortium name="RefSeq"/>
        </authorList>
    </citation>
    <scope>IDENTIFICATION</scope>
</reference>
<evidence type="ECO:0000256" key="1">
    <source>
        <dbReference type="SAM" id="MobiDB-lite"/>
    </source>
</evidence>
<accession>A0A9W2Z7V6</accession>
<evidence type="ECO:0000256" key="2">
    <source>
        <dbReference type="SAM" id="SignalP"/>
    </source>
</evidence>
<feature type="signal peptide" evidence="2">
    <location>
        <begin position="1"/>
        <end position="26"/>
    </location>
</feature>